<protein>
    <submittedName>
        <fullName evidence="2">Uncharacterized protein</fullName>
    </submittedName>
</protein>
<dbReference type="Proteomes" id="UP000297549">
    <property type="component" value="Unassembled WGS sequence"/>
</dbReference>
<evidence type="ECO:0000313" key="3">
    <source>
        <dbReference type="Proteomes" id="UP000297549"/>
    </source>
</evidence>
<dbReference type="AlphaFoldDB" id="A0A4Z0Q596"/>
<name>A0A4Z0Q596_9BACT</name>
<reference evidence="2 3" key="1">
    <citation type="submission" date="2019-04" db="EMBL/GenBank/DDBJ databases">
        <authorList>
            <person name="Feng G."/>
            <person name="Zhang J."/>
            <person name="Zhu H."/>
        </authorList>
    </citation>
    <scope>NUCLEOTIDE SEQUENCE [LARGE SCALE GENOMIC DNA]</scope>
    <source>
        <strain evidence="2 3">JCM 31653</strain>
    </source>
</reference>
<comment type="caution">
    <text evidence="2">The sequence shown here is derived from an EMBL/GenBank/DDBJ whole genome shotgun (WGS) entry which is preliminary data.</text>
</comment>
<evidence type="ECO:0000313" key="2">
    <source>
        <dbReference type="EMBL" id="TGE24784.1"/>
    </source>
</evidence>
<feature type="signal peptide" evidence="1">
    <location>
        <begin position="1"/>
        <end position="23"/>
    </location>
</feature>
<proteinExistence type="predicted"/>
<dbReference type="EMBL" id="SRLC01000001">
    <property type="protein sequence ID" value="TGE24784.1"/>
    <property type="molecule type" value="Genomic_DNA"/>
</dbReference>
<accession>A0A4Z0Q596</accession>
<gene>
    <name evidence="2" type="ORF">E5K00_06150</name>
</gene>
<keyword evidence="1" id="KW-0732">Signal</keyword>
<dbReference type="RefSeq" id="WP_135462364.1">
    <property type="nucleotide sequence ID" value="NZ_SRLC01000001.1"/>
</dbReference>
<evidence type="ECO:0000256" key="1">
    <source>
        <dbReference type="SAM" id="SignalP"/>
    </source>
</evidence>
<dbReference type="OrthoDB" id="884632at2"/>
<sequence length="125" mass="14115">MKTNLLFRPLLVVLLLSASLAAAGPRPTRSAPVQGYWNVETNLLTRDYSIIRFFNDQDQLVYEERIDNLCLDLSSGSGLCRRTANQLNVALQQVLLNPAAPQQNPTMLAQQFGQNRRVQRVYAVR</sequence>
<feature type="chain" id="PRO_5021361100" evidence="1">
    <location>
        <begin position="24"/>
        <end position="125"/>
    </location>
</feature>
<organism evidence="2 3">
    <name type="scientific">Hymenobacter aquaticus</name>
    <dbReference type="NCBI Taxonomy" id="1867101"/>
    <lineage>
        <taxon>Bacteria</taxon>
        <taxon>Pseudomonadati</taxon>
        <taxon>Bacteroidota</taxon>
        <taxon>Cytophagia</taxon>
        <taxon>Cytophagales</taxon>
        <taxon>Hymenobacteraceae</taxon>
        <taxon>Hymenobacter</taxon>
    </lineage>
</organism>
<keyword evidence="3" id="KW-1185">Reference proteome</keyword>